<evidence type="ECO:0000313" key="1">
    <source>
        <dbReference type="EMBL" id="CAG8606864.1"/>
    </source>
</evidence>
<protein>
    <submittedName>
        <fullName evidence="1">16955_t:CDS:1</fullName>
    </submittedName>
</protein>
<evidence type="ECO:0000313" key="2">
    <source>
        <dbReference type="Proteomes" id="UP000789570"/>
    </source>
</evidence>
<keyword evidence="2" id="KW-1185">Reference proteome</keyword>
<proteinExistence type="predicted"/>
<name>A0A9N9CKT8_9GLOM</name>
<dbReference type="AlphaFoldDB" id="A0A9N9CKT8"/>
<comment type="caution">
    <text evidence="1">The sequence shown here is derived from an EMBL/GenBank/DDBJ whole genome shotgun (WGS) entry which is preliminary data.</text>
</comment>
<accession>A0A9N9CKT8</accession>
<dbReference type="Proteomes" id="UP000789570">
    <property type="component" value="Unassembled WGS sequence"/>
</dbReference>
<organism evidence="1 2">
    <name type="scientific">Funneliformis caledonium</name>
    <dbReference type="NCBI Taxonomy" id="1117310"/>
    <lineage>
        <taxon>Eukaryota</taxon>
        <taxon>Fungi</taxon>
        <taxon>Fungi incertae sedis</taxon>
        <taxon>Mucoromycota</taxon>
        <taxon>Glomeromycotina</taxon>
        <taxon>Glomeromycetes</taxon>
        <taxon>Glomerales</taxon>
        <taxon>Glomeraceae</taxon>
        <taxon>Funneliformis</taxon>
    </lineage>
</organism>
<gene>
    <name evidence="1" type="ORF">FCALED_LOCUS8867</name>
</gene>
<dbReference type="OrthoDB" id="2359190at2759"/>
<dbReference type="EMBL" id="CAJVPQ010002733">
    <property type="protein sequence ID" value="CAG8606864.1"/>
    <property type="molecule type" value="Genomic_DNA"/>
</dbReference>
<reference evidence="1" key="1">
    <citation type="submission" date="2021-06" db="EMBL/GenBank/DDBJ databases">
        <authorList>
            <person name="Kallberg Y."/>
            <person name="Tangrot J."/>
            <person name="Rosling A."/>
        </authorList>
    </citation>
    <scope>NUCLEOTIDE SEQUENCE</scope>
    <source>
        <strain evidence="1">UK204</strain>
    </source>
</reference>
<sequence length="280" mass="33377">MNRAMLMRRKDFIFTEAVARDAFPNFDLKSWISKMLSHEQNRANALEELNMAWKFMFPNDNVVYVSLTALNFFPEFARSQVFVAMDDYKECVDLYDEPMYMRIFLAFHNQIIEYENVSRKVLKRRHKEIMDEQDSIIIRKGQELLEVINKGRLVLDENCKRDKIIKKIIIEEIITKPKKVQNLIFTLEFANNEIPYIDLATWAVQMHSDDKTIRDFAHDILDEAFDLRFSDSIENFKAMSGLEDYETIVPKYERNLPLKTFRKIIDSYHARMSELKQCQI</sequence>